<organism evidence="1 2">
    <name type="scientific">Panagrolaimus sp. ES5</name>
    <dbReference type="NCBI Taxonomy" id="591445"/>
    <lineage>
        <taxon>Eukaryota</taxon>
        <taxon>Metazoa</taxon>
        <taxon>Ecdysozoa</taxon>
        <taxon>Nematoda</taxon>
        <taxon>Chromadorea</taxon>
        <taxon>Rhabditida</taxon>
        <taxon>Tylenchina</taxon>
        <taxon>Panagrolaimomorpha</taxon>
        <taxon>Panagrolaimoidea</taxon>
        <taxon>Panagrolaimidae</taxon>
        <taxon>Panagrolaimus</taxon>
    </lineage>
</organism>
<dbReference type="WBParaSite" id="ES5_v2.g22044.t1">
    <property type="protein sequence ID" value="ES5_v2.g22044.t1"/>
    <property type="gene ID" value="ES5_v2.g22044"/>
</dbReference>
<proteinExistence type="predicted"/>
<dbReference type="Proteomes" id="UP000887579">
    <property type="component" value="Unplaced"/>
</dbReference>
<evidence type="ECO:0000313" key="1">
    <source>
        <dbReference type="Proteomes" id="UP000887579"/>
    </source>
</evidence>
<accession>A0AC34FX92</accession>
<reference evidence="2" key="1">
    <citation type="submission" date="2022-11" db="UniProtKB">
        <authorList>
            <consortium name="WormBaseParasite"/>
        </authorList>
    </citation>
    <scope>IDENTIFICATION</scope>
</reference>
<sequence>MVCLFCDDTVHESNNCEKYKTDEEKRKRPNANRFCFTCRADSAVAHLPEDKKCKINESCIGWFSNEHHKFFCPERIKALSLTKYFVPKINQNLLKRFSEMMELDETYLMATSSATASKLIPLKPVKIWKEYDDEREITDLNFFNGFMDFVGTNMDENKKLLDSIYSKNLIFLPRDIFVLESTLTSEIILQMLSPYMKILQLYNSSITPNIAFSEIIKNAPNLEVMSLEVDPLDGSIVYGKTWLKDLLEYKNGKNFRELYVTLDTVELDVESLVEFVKTKCTKNAKIDVRFDRVFATEEVGADEAFNVIKQKLAAYFEYYTDEDSKLTVGFFADDYDPVEFSLKKIKTPKKRIMPSRAATKRKYCF</sequence>
<evidence type="ECO:0000313" key="2">
    <source>
        <dbReference type="WBParaSite" id="ES5_v2.g22044.t1"/>
    </source>
</evidence>
<name>A0AC34FX92_9BILA</name>
<protein>
    <submittedName>
        <fullName evidence="2">Uncharacterized protein</fullName>
    </submittedName>
</protein>